<evidence type="ECO:0000256" key="4">
    <source>
        <dbReference type="ARBA" id="ARBA00022670"/>
    </source>
</evidence>
<evidence type="ECO:0000256" key="8">
    <source>
        <dbReference type="SAM" id="MobiDB-lite"/>
    </source>
</evidence>
<dbReference type="InterPro" id="IPR018200">
    <property type="entry name" value="USP_CS"/>
</dbReference>
<dbReference type="OrthoDB" id="289038at2759"/>
<comment type="similarity">
    <text evidence="2">Belongs to the peptidase C19 family.</text>
</comment>
<keyword evidence="5" id="KW-0833">Ubl conjugation pathway</keyword>
<evidence type="ECO:0000256" key="6">
    <source>
        <dbReference type="ARBA" id="ARBA00022801"/>
    </source>
</evidence>
<evidence type="ECO:0000256" key="2">
    <source>
        <dbReference type="ARBA" id="ARBA00009085"/>
    </source>
</evidence>
<dbReference type="EC" id="3.4.19.12" evidence="3"/>
<feature type="compositionally biased region" description="Acidic residues" evidence="8">
    <location>
        <begin position="710"/>
        <end position="719"/>
    </location>
</feature>
<dbReference type="STRING" id="112090.W4FXT4"/>
<dbReference type="EMBL" id="KI913157">
    <property type="protein sequence ID" value="ETV71772.1"/>
    <property type="molecule type" value="Genomic_DNA"/>
</dbReference>
<proteinExistence type="inferred from homology"/>
<feature type="region of interest" description="Disordered" evidence="8">
    <location>
        <begin position="160"/>
        <end position="179"/>
    </location>
</feature>
<protein>
    <recommendedName>
        <fullName evidence="3">ubiquitinyl hydrolase 1</fullName>
        <ecNumber evidence="3">3.4.19.12</ecNumber>
    </recommendedName>
</protein>
<dbReference type="GO" id="GO:0004843">
    <property type="term" value="F:cysteine-type deubiquitinase activity"/>
    <property type="evidence" value="ECO:0007669"/>
    <property type="project" value="UniProtKB-EC"/>
</dbReference>
<comment type="catalytic activity">
    <reaction evidence="1">
        <text>Thiol-dependent hydrolysis of ester, thioester, amide, peptide and isopeptide bonds formed by the C-terminal Gly of ubiquitin (a 76-residue protein attached to proteins as an intracellular targeting signal).</text>
        <dbReference type="EC" id="3.4.19.12"/>
    </reaction>
</comment>
<dbReference type="Gene3D" id="3.90.70.10">
    <property type="entry name" value="Cysteine proteinases"/>
    <property type="match status" value="1"/>
</dbReference>
<dbReference type="InterPro" id="IPR050164">
    <property type="entry name" value="Peptidase_C19"/>
</dbReference>
<dbReference type="Pfam" id="PF14533">
    <property type="entry name" value="USP7_C2"/>
    <property type="match status" value="1"/>
</dbReference>
<evidence type="ECO:0000256" key="5">
    <source>
        <dbReference type="ARBA" id="ARBA00022786"/>
    </source>
</evidence>
<feature type="domain" description="USP" evidence="9">
    <location>
        <begin position="220"/>
        <end position="530"/>
    </location>
</feature>
<dbReference type="VEuPathDB" id="FungiDB:H257_12923"/>
<dbReference type="PROSITE" id="PS00973">
    <property type="entry name" value="USP_2"/>
    <property type="match status" value="1"/>
</dbReference>
<reference evidence="10" key="1">
    <citation type="submission" date="2013-12" db="EMBL/GenBank/DDBJ databases">
        <title>The Genome Sequence of Aphanomyces astaci APO3.</title>
        <authorList>
            <consortium name="The Broad Institute Genomics Platform"/>
            <person name="Russ C."/>
            <person name="Tyler B."/>
            <person name="van West P."/>
            <person name="Dieguez-Uribeondo J."/>
            <person name="Young S.K."/>
            <person name="Zeng Q."/>
            <person name="Gargeya S."/>
            <person name="Fitzgerald M."/>
            <person name="Abouelleil A."/>
            <person name="Alvarado L."/>
            <person name="Chapman S.B."/>
            <person name="Gainer-Dewar J."/>
            <person name="Goldberg J."/>
            <person name="Griggs A."/>
            <person name="Gujja S."/>
            <person name="Hansen M."/>
            <person name="Howarth C."/>
            <person name="Imamovic A."/>
            <person name="Ireland A."/>
            <person name="Larimer J."/>
            <person name="McCowan C."/>
            <person name="Murphy C."/>
            <person name="Pearson M."/>
            <person name="Poon T.W."/>
            <person name="Priest M."/>
            <person name="Roberts A."/>
            <person name="Saif S."/>
            <person name="Shea T."/>
            <person name="Sykes S."/>
            <person name="Wortman J."/>
            <person name="Nusbaum C."/>
            <person name="Birren B."/>
        </authorList>
    </citation>
    <scope>NUCLEOTIDE SEQUENCE [LARGE SCALE GENOMIC DNA]</scope>
    <source>
        <strain evidence="10">APO3</strain>
    </source>
</reference>
<organism evidence="10">
    <name type="scientific">Aphanomyces astaci</name>
    <name type="common">Crayfish plague agent</name>
    <dbReference type="NCBI Taxonomy" id="112090"/>
    <lineage>
        <taxon>Eukaryota</taxon>
        <taxon>Sar</taxon>
        <taxon>Stramenopiles</taxon>
        <taxon>Oomycota</taxon>
        <taxon>Saprolegniomycetes</taxon>
        <taxon>Saprolegniales</taxon>
        <taxon>Verrucalvaceae</taxon>
        <taxon>Aphanomyces</taxon>
    </lineage>
</organism>
<dbReference type="GO" id="GO:0016579">
    <property type="term" value="P:protein deubiquitination"/>
    <property type="evidence" value="ECO:0007669"/>
    <property type="project" value="InterPro"/>
</dbReference>
<dbReference type="InterPro" id="IPR029346">
    <property type="entry name" value="USP_C"/>
</dbReference>
<evidence type="ECO:0000313" key="10">
    <source>
        <dbReference type="EMBL" id="ETV71771.1"/>
    </source>
</evidence>
<dbReference type="InterPro" id="IPR038765">
    <property type="entry name" value="Papain-like_cys_pep_sf"/>
</dbReference>
<dbReference type="InterPro" id="IPR001394">
    <property type="entry name" value="Peptidase_C19_UCH"/>
</dbReference>
<dbReference type="AlphaFoldDB" id="W4FXT4"/>
<dbReference type="GO" id="GO:0005634">
    <property type="term" value="C:nucleus"/>
    <property type="evidence" value="ECO:0007669"/>
    <property type="project" value="TreeGrafter"/>
</dbReference>
<dbReference type="PROSITE" id="PS50235">
    <property type="entry name" value="USP_3"/>
    <property type="match status" value="1"/>
</dbReference>
<dbReference type="GO" id="GO:0005829">
    <property type="term" value="C:cytosol"/>
    <property type="evidence" value="ECO:0007669"/>
    <property type="project" value="TreeGrafter"/>
</dbReference>
<keyword evidence="4" id="KW-0645">Protease</keyword>
<dbReference type="InterPro" id="IPR028889">
    <property type="entry name" value="USP"/>
</dbReference>
<evidence type="ECO:0000256" key="7">
    <source>
        <dbReference type="ARBA" id="ARBA00022807"/>
    </source>
</evidence>
<dbReference type="RefSeq" id="XP_009838621.1">
    <property type="nucleotide sequence ID" value="XM_009840319.1"/>
</dbReference>
<dbReference type="RefSeq" id="XP_009838620.1">
    <property type="nucleotide sequence ID" value="XM_009840318.1"/>
</dbReference>
<dbReference type="PANTHER" id="PTHR24006:SF888">
    <property type="entry name" value="UBIQUITIN CARBOXYL-TERMINAL HYDROLASE 30"/>
    <property type="match status" value="1"/>
</dbReference>
<keyword evidence="7" id="KW-0788">Thiol protease</keyword>
<feature type="region of interest" description="Disordered" evidence="8">
    <location>
        <begin position="695"/>
        <end position="724"/>
    </location>
</feature>
<keyword evidence="6" id="KW-0378">Hydrolase</keyword>
<accession>W4FXT4</accession>
<evidence type="ECO:0000256" key="3">
    <source>
        <dbReference type="ARBA" id="ARBA00012759"/>
    </source>
</evidence>
<gene>
    <name evidence="10" type="ORF">H257_12923</name>
</gene>
<dbReference type="Pfam" id="PF12436">
    <property type="entry name" value="USP7_ICP0_bdg"/>
    <property type="match status" value="1"/>
</dbReference>
<dbReference type="FunFam" id="3.90.70.10:FF:000128">
    <property type="entry name" value="Ubiquitin carboxyl-terminal hydrolase 15"/>
    <property type="match status" value="1"/>
</dbReference>
<evidence type="ECO:0000256" key="1">
    <source>
        <dbReference type="ARBA" id="ARBA00000707"/>
    </source>
</evidence>
<dbReference type="InterPro" id="IPR024729">
    <property type="entry name" value="USP7_ICP0-binding_dom"/>
</dbReference>
<name>W4FXT4_APHAT</name>
<dbReference type="GO" id="GO:0006508">
    <property type="term" value="P:proteolysis"/>
    <property type="evidence" value="ECO:0007669"/>
    <property type="project" value="UniProtKB-KW"/>
</dbReference>
<sequence>MKRPIPTTDDELGGDDPSSAPWLSLNMSGFVGSTFDVVVQDETTVVWTFECAPDDDSGDVGVTVSRNKCFGAPVTLTITLLPYNLLHASAASAASQQVQVSVVLEDEVDVATFVPFYHMSDLMNQNPFVSPNTGKFELKLSVFLTVIDVADGYSAPPASEIPLKRMKSDDGSTSPTGFDDDASALDSELSLLDQPLDDKSGLVDLTMSLNYDSKTATGMVGLKNQGATCYMNSLLETLFYLRPFRKAVYDTPTADDDSTNSVALALQRVFYRLETSVKAVSTKELTKAFGWSHMDAFTQHDVQELYRILCDRLEDKMKHTPVDGLIPALFEGKVTSFVSCVHVECTSSRHESFYDLQLDVKGCVNLDASFEKFVQVETLDGDNQYDAANGFGKQDAKKGLSFHSFPPILNIQLKRFEYDPLRDGMVKVHDRFEFPKQLNLAAYMDSTASPDSTKYHLHSILVHSGDVHGGHYYVYIRPHGQDPANTLWFKYDDDLISAVDEGDVMESSFGSPLAGVTSFSSAYMLVYVQTGVGTVEHTIPAALAARFQAEEVAARKRKRLAQREHLFLSVRIATDDAVGRFRRITRTLDFVALPKPNKVPTHLLSCKVLKTNTLRHLYGQVAMETGVPINEMRLWKLATRENQTTRPDEPLDKHPLEATCAAVLEDDVHTKQVLLFLEIFPPHTSDCTGVIKRFPMQTFTPPPPPAAPATDDESDDSLDDLAPPQLDPVAADRVPLPVSDHAILLFIKHYNPTVPVMADRLEYVGNVIVSTDMTVSELSRLIQQHLRTPDAPLDMYELLQPESINLLDNPHATLVDSELQHGDIIVVQESITPPNNRNDQDHVPPPTYPSAPLYFDYLLNRVDISFYEVVLPANCSPSRAPLLCLDQQDKVVATTLTCLLSQSYDSIVAQLAAHVAAIPDALHVRLFPSSSSSGPKLDAPFLHRTSRQLTLRGMVDATQASPHPLSLYYQVLPPSFSILDLERMVKWTLHLSPYEPRWLHASLHVHELLLDPADTVEDALVKLQAHILPPKDNDEEDGSVMTWHLVETRDRSTIVKIHPPDTAVASVFVSPSAPLYVDSVPPQEGNDTTWLGVVGVMHFNSSATAWIHTHSTPCLVHVLTTDTVATVRHRLQRRMQIPDEEFATWKFVAIFDHKAYGLGTGAEPEYLAMRVVEWLDKMGLQLSKTLFFGLEHPPAPLKADQPRRRQELGIKIRSS</sequence>
<dbReference type="PANTHER" id="PTHR24006">
    <property type="entry name" value="UBIQUITIN CARBOXYL-TERMINAL HYDROLASE"/>
    <property type="match status" value="1"/>
</dbReference>
<evidence type="ECO:0000259" key="9">
    <source>
        <dbReference type="PROSITE" id="PS50235"/>
    </source>
</evidence>
<dbReference type="CDD" id="cd02659">
    <property type="entry name" value="peptidase_C19C"/>
    <property type="match status" value="1"/>
</dbReference>
<dbReference type="EMBL" id="KI913157">
    <property type="protein sequence ID" value="ETV71771.1"/>
    <property type="molecule type" value="Genomic_DNA"/>
</dbReference>
<dbReference type="GeneID" id="20814919"/>
<dbReference type="Gene3D" id="3.10.20.90">
    <property type="entry name" value="Phosphatidylinositol 3-kinase Catalytic Subunit, Chain A, domain 1"/>
    <property type="match status" value="1"/>
</dbReference>
<dbReference type="Pfam" id="PF00443">
    <property type="entry name" value="UCH"/>
    <property type="match status" value="1"/>
</dbReference>
<dbReference type="SUPFAM" id="SSF54001">
    <property type="entry name" value="Cysteine proteinases"/>
    <property type="match status" value="1"/>
</dbReference>